<sequence length="159" mass="17689">MFDFVWFLVSMTVTVYAWSTCITPWHAICLTTPLQNSADASPWECPDCSNTSALVKPAAGCGGGGLVEKICAIECDESMTDKEKAKRQQELLSEGVTEAHEEDKEKTKKINGAVLDILGDKFNCSICMKMLDRPVSVRIMDYSLSLCFCVFVFSMHLRK</sequence>
<keyword evidence="1" id="KW-0812">Transmembrane</keyword>
<dbReference type="AlphaFoldDB" id="A0ABD3UIQ7"/>
<gene>
    <name evidence="3" type="ORF">ACJIZ3_011291</name>
</gene>
<evidence type="ECO:0000313" key="3">
    <source>
        <dbReference type="EMBL" id="KAL3849409.1"/>
    </source>
</evidence>
<dbReference type="EMBL" id="JBJXBP010000001">
    <property type="protein sequence ID" value="KAL3849409.1"/>
    <property type="molecule type" value="Genomic_DNA"/>
</dbReference>
<protein>
    <submittedName>
        <fullName evidence="3">Uncharacterized protein</fullName>
    </submittedName>
</protein>
<evidence type="ECO:0000313" key="4">
    <source>
        <dbReference type="Proteomes" id="UP001634393"/>
    </source>
</evidence>
<keyword evidence="2" id="KW-0732">Signal</keyword>
<name>A0ABD3UIQ7_9LAMI</name>
<comment type="caution">
    <text evidence="3">The sequence shown here is derived from an EMBL/GenBank/DDBJ whole genome shotgun (WGS) entry which is preliminary data.</text>
</comment>
<dbReference type="Proteomes" id="UP001634393">
    <property type="component" value="Unassembled WGS sequence"/>
</dbReference>
<keyword evidence="4" id="KW-1185">Reference proteome</keyword>
<evidence type="ECO:0000256" key="2">
    <source>
        <dbReference type="SAM" id="SignalP"/>
    </source>
</evidence>
<keyword evidence="1" id="KW-0472">Membrane</keyword>
<organism evidence="3 4">
    <name type="scientific">Penstemon smallii</name>
    <dbReference type="NCBI Taxonomy" id="265156"/>
    <lineage>
        <taxon>Eukaryota</taxon>
        <taxon>Viridiplantae</taxon>
        <taxon>Streptophyta</taxon>
        <taxon>Embryophyta</taxon>
        <taxon>Tracheophyta</taxon>
        <taxon>Spermatophyta</taxon>
        <taxon>Magnoliopsida</taxon>
        <taxon>eudicotyledons</taxon>
        <taxon>Gunneridae</taxon>
        <taxon>Pentapetalae</taxon>
        <taxon>asterids</taxon>
        <taxon>lamiids</taxon>
        <taxon>Lamiales</taxon>
        <taxon>Plantaginaceae</taxon>
        <taxon>Cheloneae</taxon>
        <taxon>Penstemon</taxon>
    </lineage>
</organism>
<keyword evidence="1" id="KW-1133">Transmembrane helix</keyword>
<accession>A0ABD3UIQ7</accession>
<reference evidence="3 4" key="1">
    <citation type="submission" date="2024-12" db="EMBL/GenBank/DDBJ databases">
        <title>The unique morphological basis and parallel evolutionary history of personate flowers in Penstemon.</title>
        <authorList>
            <person name="Depatie T.H."/>
            <person name="Wessinger C.A."/>
        </authorList>
    </citation>
    <scope>NUCLEOTIDE SEQUENCE [LARGE SCALE GENOMIC DNA]</scope>
    <source>
        <strain evidence="3">WTNN_2</strain>
        <tissue evidence="3">Leaf</tissue>
    </source>
</reference>
<evidence type="ECO:0000256" key="1">
    <source>
        <dbReference type="SAM" id="Phobius"/>
    </source>
</evidence>
<feature type="chain" id="PRO_5044746499" evidence="2">
    <location>
        <begin position="18"/>
        <end position="159"/>
    </location>
</feature>
<feature type="transmembrane region" description="Helical" evidence="1">
    <location>
        <begin position="139"/>
        <end position="157"/>
    </location>
</feature>
<proteinExistence type="predicted"/>
<feature type="signal peptide" evidence="2">
    <location>
        <begin position="1"/>
        <end position="17"/>
    </location>
</feature>